<evidence type="ECO:0000259" key="17">
    <source>
        <dbReference type="Pfam" id="PF04715"/>
    </source>
</evidence>
<keyword evidence="8 15" id="KW-0479">Metal-binding</keyword>
<dbReference type="PANTHER" id="PTHR11236">
    <property type="entry name" value="AMINOBENZOATE/ANTHRANILATE SYNTHASE"/>
    <property type="match status" value="1"/>
</dbReference>
<dbReference type="PANTHER" id="PTHR11236:SF48">
    <property type="entry name" value="ISOCHORISMATE SYNTHASE MENF"/>
    <property type="match status" value="1"/>
</dbReference>
<organism evidence="18 19">
    <name type="scientific">Pseudolactococcus reticulitermitis</name>
    <dbReference type="NCBI Taxonomy" id="2025039"/>
    <lineage>
        <taxon>Bacteria</taxon>
        <taxon>Bacillati</taxon>
        <taxon>Bacillota</taxon>
        <taxon>Bacilli</taxon>
        <taxon>Lactobacillales</taxon>
        <taxon>Streptococcaceae</taxon>
        <taxon>Pseudolactococcus</taxon>
    </lineage>
</organism>
<gene>
    <name evidence="15" type="primary">trpE</name>
    <name evidence="18" type="ORF">RsY01_234</name>
</gene>
<keyword evidence="19" id="KW-1185">Reference proteome</keyword>
<dbReference type="InterPro" id="IPR015890">
    <property type="entry name" value="Chorismate_C"/>
</dbReference>
<dbReference type="InterPro" id="IPR006805">
    <property type="entry name" value="Anth_synth_I_N"/>
</dbReference>
<dbReference type="Gene3D" id="3.60.120.10">
    <property type="entry name" value="Anthranilate synthase"/>
    <property type="match status" value="1"/>
</dbReference>
<evidence type="ECO:0000256" key="15">
    <source>
        <dbReference type="RuleBase" id="RU364045"/>
    </source>
</evidence>
<keyword evidence="9 15" id="KW-0822">Tryptophan biosynthesis</keyword>
<dbReference type="UniPathway" id="UPA00035">
    <property type="reaction ID" value="UER00040"/>
</dbReference>
<dbReference type="GO" id="GO:0004049">
    <property type="term" value="F:anthranilate synthase activity"/>
    <property type="evidence" value="ECO:0007669"/>
    <property type="project" value="UniProtKB-EC"/>
</dbReference>
<comment type="cofactor">
    <cofactor evidence="1 15">
        <name>Mg(2+)</name>
        <dbReference type="ChEBI" id="CHEBI:18420"/>
    </cofactor>
</comment>
<evidence type="ECO:0000256" key="7">
    <source>
        <dbReference type="ARBA" id="ARBA00022605"/>
    </source>
</evidence>
<reference evidence="19" key="1">
    <citation type="submission" date="2017-08" db="EMBL/GenBank/DDBJ databases">
        <title>Draft genome sequence of Lactococcus sp. strain Rs-Y01, isolated from the gut of the lower termite Reticulitermes speratus.</title>
        <authorList>
            <person name="Ohkuma M."/>
            <person name="Yuki M."/>
        </authorList>
    </citation>
    <scope>NUCLEOTIDE SEQUENCE [LARGE SCALE GENOMIC DNA]</scope>
    <source>
        <strain evidence="19">Rs-Y01</strain>
    </source>
</reference>
<dbReference type="Proteomes" id="UP000218689">
    <property type="component" value="Unassembled WGS sequence"/>
</dbReference>
<keyword evidence="12 15" id="KW-0456">Lyase</keyword>
<evidence type="ECO:0000256" key="9">
    <source>
        <dbReference type="ARBA" id="ARBA00022822"/>
    </source>
</evidence>
<evidence type="ECO:0000256" key="5">
    <source>
        <dbReference type="ARBA" id="ARBA00012266"/>
    </source>
</evidence>
<name>A0A224XAA2_9LACT</name>
<comment type="subunit">
    <text evidence="4 15">Heterotetramer consisting of two non-identical subunits: a beta subunit (TrpG) and a large alpha subunit (TrpE).</text>
</comment>
<dbReference type="EMBL" id="BEDT01000001">
    <property type="protein sequence ID" value="GAX46655.1"/>
    <property type="molecule type" value="Genomic_DNA"/>
</dbReference>
<comment type="catalytic activity">
    <reaction evidence="14 15">
        <text>chorismate + L-glutamine = anthranilate + pyruvate + L-glutamate + H(+)</text>
        <dbReference type="Rhea" id="RHEA:21732"/>
        <dbReference type="ChEBI" id="CHEBI:15361"/>
        <dbReference type="ChEBI" id="CHEBI:15378"/>
        <dbReference type="ChEBI" id="CHEBI:16567"/>
        <dbReference type="ChEBI" id="CHEBI:29748"/>
        <dbReference type="ChEBI" id="CHEBI:29985"/>
        <dbReference type="ChEBI" id="CHEBI:58359"/>
        <dbReference type="EC" id="4.1.3.27"/>
    </reaction>
</comment>
<feature type="domain" description="Chorismate-utilising enzyme C-terminal" evidence="16">
    <location>
        <begin position="205"/>
        <end position="458"/>
    </location>
</feature>
<dbReference type="InterPro" id="IPR005256">
    <property type="entry name" value="Anth_synth_I_PabB"/>
</dbReference>
<dbReference type="EC" id="4.1.3.27" evidence="5 15"/>
<evidence type="ECO:0000259" key="16">
    <source>
        <dbReference type="Pfam" id="PF00425"/>
    </source>
</evidence>
<dbReference type="InterPro" id="IPR019999">
    <property type="entry name" value="Anth_synth_I-like"/>
</dbReference>
<accession>A0A224XAA2</accession>
<evidence type="ECO:0000256" key="4">
    <source>
        <dbReference type="ARBA" id="ARBA00011575"/>
    </source>
</evidence>
<evidence type="ECO:0000313" key="19">
    <source>
        <dbReference type="Proteomes" id="UP000218689"/>
    </source>
</evidence>
<evidence type="ECO:0000256" key="13">
    <source>
        <dbReference type="ARBA" id="ARBA00025634"/>
    </source>
</evidence>
<proteinExistence type="inferred from homology"/>
<comment type="function">
    <text evidence="13 15">Part of a heterotetrameric complex that catalyzes the two-step biosynthesis of anthranilate, an intermediate in the biosynthesis of L-tryptophan. In the first step, the glutamine-binding beta subunit (TrpG) of anthranilate synthase (AS) provides the glutamine amidotransferase activity which generates ammonia as a substrate that, along with chorismate, is used in the second step, catalyzed by the large alpha subunit of AS (TrpE) to produce anthranilate. In the absence of TrpG, TrpE can synthesize anthranilate directly from chorismate and high concentrations of ammonia.</text>
</comment>
<protein>
    <recommendedName>
        <fullName evidence="6 15">Anthranilate synthase component 1</fullName>
        <ecNumber evidence="5 15">4.1.3.27</ecNumber>
    </recommendedName>
</protein>
<evidence type="ECO:0000256" key="10">
    <source>
        <dbReference type="ARBA" id="ARBA00022842"/>
    </source>
</evidence>
<comment type="similarity">
    <text evidence="3 15">Belongs to the anthranilate synthase component I family.</text>
</comment>
<keyword evidence="10 15" id="KW-0460">Magnesium</keyword>
<keyword evidence="11 15" id="KW-0057">Aromatic amino acid biosynthesis</keyword>
<evidence type="ECO:0000256" key="1">
    <source>
        <dbReference type="ARBA" id="ARBA00001946"/>
    </source>
</evidence>
<dbReference type="Pfam" id="PF04715">
    <property type="entry name" value="Anth_synt_I_N"/>
    <property type="match status" value="1"/>
</dbReference>
<dbReference type="AlphaFoldDB" id="A0A224XAA2"/>
<evidence type="ECO:0000256" key="6">
    <source>
        <dbReference type="ARBA" id="ARBA00020653"/>
    </source>
</evidence>
<comment type="caution">
    <text evidence="18">The sequence shown here is derived from an EMBL/GenBank/DDBJ whole genome shotgun (WGS) entry which is preliminary data.</text>
</comment>
<evidence type="ECO:0000313" key="18">
    <source>
        <dbReference type="EMBL" id="GAX46655.1"/>
    </source>
</evidence>
<dbReference type="SUPFAM" id="SSF56322">
    <property type="entry name" value="ADC synthase"/>
    <property type="match status" value="1"/>
</dbReference>
<keyword evidence="7 15" id="KW-0028">Amino-acid biosynthesis</keyword>
<dbReference type="Pfam" id="PF00425">
    <property type="entry name" value="Chorismate_bind"/>
    <property type="match status" value="1"/>
</dbReference>
<dbReference type="GO" id="GO:0000162">
    <property type="term" value="P:L-tryptophan biosynthetic process"/>
    <property type="evidence" value="ECO:0007669"/>
    <property type="project" value="UniProtKB-UniPathway"/>
</dbReference>
<sequence>MFNFVEDFFYRKRKFMTLKKTINADIITPILAYLRLELQHKLILESIPREKENSRYSMIAYNPVHEIKFENGVLTDNGQVKTGDPLDYLGKLTVKNTEASSLPFTGGAIGFVSYDTISLYENIGQIPEDVIGTPDLHFFLYESYLIFDHKKEQITIVEADIYSERSALDQQLAMDLVLSNLTRPHKHEFETVKLNPLSFKSNTAKADFMGMVEQAQTYIKNGDMFQIVLSQRLTSQITGNPFDYYRNLRLTNPSNYLYFLDFGDYQIMGASPESLVSVKNGVVTTNPIAGTRPRGTDEAEDDALSKDLLGDEKEVAEHRMLVDLGRNDIGKISKVGTVKVTKYMEVEYFRYVMHLTSVVKGELLDTVSSLDALKSTLPAGTVSGAPKIRAMQRIYELEKTKRGIYAGAIGYLSSNSDMDFAIALRTMVLKDGKAHAQAGAGIVFDSIPENEYQETLNKVKAMTKIGESNDFIS</sequence>
<comment type="pathway">
    <text evidence="2 15">Amino-acid biosynthesis; L-tryptophan biosynthesis; L-tryptophan from chorismate: step 1/5.</text>
</comment>
<evidence type="ECO:0000256" key="8">
    <source>
        <dbReference type="ARBA" id="ARBA00022723"/>
    </source>
</evidence>
<evidence type="ECO:0000256" key="2">
    <source>
        <dbReference type="ARBA" id="ARBA00004873"/>
    </source>
</evidence>
<dbReference type="InterPro" id="IPR005801">
    <property type="entry name" value="ADC_synthase"/>
</dbReference>
<evidence type="ECO:0000256" key="14">
    <source>
        <dbReference type="ARBA" id="ARBA00047683"/>
    </source>
</evidence>
<evidence type="ECO:0000256" key="12">
    <source>
        <dbReference type="ARBA" id="ARBA00023239"/>
    </source>
</evidence>
<feature type="domain" description="Anthranilate synthase component I N-terminal" evidence="17">
    <location>
        <begin position="25"/>
        <end position="156"/>
    </location>
</feature>
<evidence type="ECO:0000256" key="11">
    <source>
        <dbReference type="ARBA" id="ARBA00023141"/>
    </source>
</evidence>
<dbReference type="GO" id="GO:0046872">
    <property type="term" value="F:metal ion binding"/>
    <property type="evidence" value="ECO:0007669"/>
    <property type="project" value="UniProtKB-KW"/>
</dbReference>
<dbReference type="PRINTS" id="PR00095">
    <property type="entry name" value="ANTSNTHASEI"/>
</dbReference>
<evidence type="ECO:0000256" key="3">
    <source>
        <dbReference type="ARBA" id="ARBA00009562"/>
    </source>
</evidence>
<dbReference type="NCBIfam" id="TIGR00564">
    <property type="entry name" value="trpE_most"/>
    <property type="match status" value="1"/>
</dbReference>